<gene>
    <name evidence="1" type="ORF">IAB38_03125</name>
</gene>
<dbReference type="AlphaFoldDB" id="A0A9D1DU26"/>
<dbReference type="Proteomes" id="UP000824232">
    <property type="component" value="Unassembled WGS sequence"/>
</dbReference>
<accession>A0A9D1DU26</accession>
<comment type="caution">
    <text evidence="1">The sequence shown here is derived from an EMBL/GenBank/DDBJ whole genome shotgun (WGS) entry which is preliminary data.</text>
</comment>
<name>A0A9D1DU26_9FIRM</name>
<evidence type="ECO:0000313" key="1">
    <source>
        <dbReference type="EMBL" id="HIR59021.1"/>
    </source>
</evidence>
<reference evidence="1" key="2">
    <citation type="journal article" date="2021" name="PeerJ">
        <title>Extensive microbial diversity within the chicken gut microbiome revealed by metagenomics and culture.</title>
        <authorList>
            <person name="Gilroy R."/>
            <person name="Ravi A."/>
            <person name="Getino M."/>
            <person name="Pursley I."/>
            <person name="Horton D.L."/>
            <person name="Alikhan N.F."/>
            <person name="Baker D."/>
            <person name="Gharbi K."/>
            <person name="Hall N."/>
            <person name="Watson M."/>
            <person name="Adriaenssens E.M."/>
            <person name="Foster-Nyarko E."/>
            <person name="Jarju S."/>
            <person name="Secka A."/>
            <person name="Antonio M."/>
            <person name="Oren A."/>
            <person name="Chaudhuri R.R."/>
            <person name="La Ragione R."/>
            <person name="Hildebrand F."/>
            <person name="Pallen M.J."/>
        </authorList>
    </citation>
    <scope>NUCLEOTIDE SEQUENCE</scope>
    <source>
        <strain evidence="1">CHK184-20233</strain>
    </source>
</reference>
<protein>
    <recommendedName>
        <fullName evidence="3">Transposase</fullName>
    </recommendedName>
</protein>
<evidence type="ECO:0008006" key="3">
    <source>
        <dbReference type="Google" id="ProtNLM"/>
    </source>
</evidence>
<sequence length="138" mass="15261">MNDEIIKFKKGKTLIMIAEGDPLEKARKTDKGIDVSDYTEPSDDKVKEALDSLKADGIEDLYLYCRKTTTTNNCNNPKLDKASYTEGLDRGIDIGLDLGAKEKRVSIAKAMIEDDVSLNKVVKYTGLTLEEIDGLVSL</sequence>
<organism evidence="1 2">
    <name type="scientific">Candidatus Onthousia excrementipullorum</name>
    <dbReference type="NCBI Taxonomy" id="2840884"/>
    <lineage>
        <taxon>Bacteria</taxon>
        <taxon>Bacillati</taxon>
        <taxon>Bacillota</taxon>
        <taxon>Bacilli</taxon>
        <taxon>Candidatus Onthousia</taxon>
    </lineage>
</organism>
<dbReference type="EMBL" id="DVHC01000031">
    <property type="protein sequence ID" value="HIR59021.1"/>
    <property type="molecule type" value="Genomic_DNA"/>
</dbReference>
<proteinExistence type="predicted"/>
<reference evidence="1" key="1">
    <citation type="submission" date="2020-10" db="EMBL/GenBank/DDBJ databases">
        <authorList>
            <person name="Gilroy R."/>
        </authorList>
    </citation>
    <scope>NUCLEOTIDE SEQUENCE</scope>
    <source>
        <strain evidence="1">CHK184-20233</strain>
    </source>
</reference>
<evidence type="ECO:0000313" key="2">
    <source>
        <dbReference type="Proteomes" id="UP000824232"/>
    </source>
</evidence>